<comment type="subcellular location">
    <subcellularLocation>
        <location evidence="1">Membrane</location>
        <topology evidence="1">Multi-pass membrane protein</topology>
    </subcellularLocation>
</comment>
<comment type="caution">
    <text evidence="4">The sequence shown here is derived from an EMBL/GenBank/DDBJ whole genome shotgun (WGS) entry which is preliminary data.</text>
</comment>
<sequence>MDIYFRQTWTDRRLSFSIPGQDVLSLSWLSLNLVWKPDTFFTNGKKSHLHRITVPNKFLRVRYDGFITYSMRLTLKASCPMHLRRFPLDSQKCPLHISS</sequence>
<protein>
    <recommendedName>
        <fullName evidence="3">Neurotransmitter-gated ion-channel ligand-binding domain-containing protein</fullName>
    </recommendedName>
</protein>
<dbReference type="EMBL" id="CAJPIN010118619">
    <property type="protein sequence ID" value="CAG2069147.1"/>
    <property type="molecule type" value="Genomic_DNA"/>
</dbReference>
<dbReference type="InterPro" id="IPR006201">
    <property type="entry name" value="Neur_channel"/>
</dbReference>
<dbReference type="PROSITE" id="PS00236">
    <property type="entry name" value="NEUROTR_ION_CHANNEL"/>
    <property type="match status" value="1"/>
</dbReference>
<evidence type="ECO:0000313" key="4">
    <source>
        <dbReference type="EMBL" id="CAG2069147.1"/>
    </source>
</evidence>
<evidence type="ECO:0000259" key="3">
    <source>
        <dbReference type="Pfam" id="PF02931"/>
    </source>
</evidence>
<dbReference type="InterPro" id="IPR018000">
    <property type="entry name" value="Neurotransmitter_ion_chnl_CS"/>
</dbReference>
<dbReference type="InterPro" id="IPR006202">
    <property type="entry name" value="Neur_chan_lig-bd"/>
</dbReference>
<feature type="non-terminal residue" evidence="4">
    <location>
        <position position="99"/>
    </location>
</feature>
<name>A0ABN7PNM5_TIMPD</name>
<organism evidence="4 5">
    <name type="scientific">Timema podura</name>
    <name type="common">Walking stick</name>
    <dbReference type="NCBI Taxonomy" id="61482"/>
    <lineage>
        <taxon>Eukaryota</taxon>
        <taxon>Metazoa</taxon>
        <taxon>Ecdysozoa</taxon>
        <taxon>Arthropoda</taxon>
        <taxon>Hexapoda</taxon>
        <taxon>Insecta</taxon>
        <taxon>Pterygota</taxon>
        <taxon>Neoptera</taxon>
        <taxon>Polyneoptera</taxon>
        <taxon>Phasmatodea</taxon>
        <taxon>Timematodea</taxon>
        <taxon>Timematoidea</taxon>
        <taxon>Timematidae</taxon>
        <taxon>Timema</taxon>
    </lineage>
</organism>
<dbReference type="SUPFAM" id="SSF63712">
    <property type="entry name" value="Nicotinic receptor ligand binding domain-like"/>
    <property type="match status" value="1"/>
</dbReference>
<feature type="domain" description="Neurotransmitter-gated ion-channel ligand-binding" evidence="3">
    <location>
        <begin position="1"/>
        <end position="99"/>
    </location>
</feature>
<evidence type="ECO:0000313" key="5">
    <source>
        <dbReference type="Proteomes" id="UP001153148"/>
    </source>
</evidence>
<keyword evidence="5" id="KW-1185">Reference proteome</keyword>
<reference evidence="4" key="1">
    <citation type="submission" date="2021-03" db="EMBL/GenBank/DDBJ databases">
        <authorList>
            <person name="Tran Van P."/>
        </authorList>
    </citation>
    <scope>NUCLEOTIDE SEQUENCE</scope>
</reference>
<dbReference type="Gene3D" id="2.70.170.10">
    <property type="entry name" value="Neurotransmitter-gated ion-channel ligand-binding domain"/>
    <property type="match status" value="1"/>
</dbReference>
<accession>A0ABN7PNM5</accession>
<dbReference type="Pfam" id="PF02931">
    <property type="entry name" value="Neur_chan_LBD"/>
    <property type="match status" value="1"/>
</dbReference>
<evidence type="ECO:0000256" key="1">
    <source>
        <dbReference type="ARBA" id="ARBA00004141"/>
    </source>
</evidence>
<dbReference type="Proteomes" id="UP001153148">
    <property type="component" value="Unassembled WGS sequence"/>
</dbReference>
<gene>
    <name evidence="4" type="ORF">TPAB3V08_LOCUS16090</name>
</gene>
<keyword evidence="2" id="KW-0472">Membrane</keyword>
<evidence type="ECO:0000256" key="2">
    <source>
        <dbReference type="ARBA" id="ARBA00023136"/>
    </source>
</evidence>
<dbReference type="PANTHER" id="PTHR18945">
    <property type="entry name" value="NEUROTRANSMITTER GATED ION CHANNEL"/>
    <property type="match status" value="1"/>
</dbReference>
<dbReference type="InterPro" id="IPR036734">
    <property type="entry name" value="Neur_chan_lig-bd_sf"/>
</dbReference>
<proteinExistence type="predicted"/>